<reference evidence="1 2" key="1">
    <citation type="submission" date="2019-03" db="EMBL/GenBank/DDBJ databases">
        <title>Complete Genome Sequence of Paraburkholderia dipogonis ICMP 19430T, a Nitrogen-fixing Symbiont of the South African Invasive Legume Dipogon lignosus in New Zealand.</title>
        <authorList>
            <person name="De Meyer S.E."/>
        </authorList>
    </citation>
    <scope>NUCLEOTIDE SEQUENCE [LARGE SCALE GENOMIC DNA]</scope>
    <source>
        <strain evidence="1 2">ICMP 19430</strain>
    </source>
</reference>
<dbReference type="EMBL" id="SNVI01000002">
    <property type="protein sequence ID" value="TFE40425.1"/>
    <property type="molecule type" value="Genomic_DNA"/>
</dbReference>
<name>A0A4Y8MSW2_9BURK</name>
<accession>A0A4Y8MSW2</accession>
<dbReference type="Proteomes" id="UP000297385">
    <property type="component" value="Unassembled WGS sequence"/>
</dbReference>
<evidence type="ECO:0000313" key="1">
    <source>
        <dbReference type="EMBL" id="TFE40425.1"/>
    </source>
</evidence>
<organism evidence="1 2">
    <name type="scientific">Paraburkholderia dipogonis</name>
    <dbReference type="NCBI Taxonomy" id="1211383"/>
    <lineage>
        <taxon>Bacteria</taxon>
        <taxon>Pseudomonadati</taxon>
        <taxon>Pseudomonadota</taxon>
        <taxon>Betaproteobacteria</taxon>
        <taxon>Burkholderiales</taxon>
        <taxon>Burkholderiaceae</taxon>
        <taxon>Paraburkholderia</taxon>
    </lineage>
</organism>
<sequence>MHVLQRVREDHPFFQNYHRVDDDKAGSAWLYWRKALREPEQSWSRDGIERRDIEVLDLDGRWRAMPDSMLMASTHSRLTAKGFQPHYYMVNG</sequence>
<proteinExistence type="predicted"/>
<dbReference type="GeneID" id="97306614"/>
<comment type="caution">
    <text evidence="1">The sequence shown here is derived from an EMBL/GenBank/DDBJ whole genome shotgun (WGS) entry which is preliminary data.</text>
</comment>
<protein>
    <submittedName>
        <fullName evidence="1">Uncharacterized protein</fullName>
    </submittedName>
</protein>
<evidence type="ECO:0000313" key="2">
    <source>
        <dbReference type="Proteomes" id="UP000297385"/>
    </source>
</evidence>
<dbReference type="RefSeq" id="WP_134462529.1">
    <property type="nucleotide sequence ID" value="NZ_JBHSSZ010000042.1"/>
</dbReference>
<gene>
    <name evidence="1" type="ORF">E2553_27060</name>
</gene>
<dbReference type="AlphaFoldDB" id="A0A4Y8MSW2"/>